<dbReference type="PANTHER" id="PTHR30133">
    <property type="entry name" value="CATIONIC AMINO ACID TRANSPORTER, MEMBRANE COMPONENT"/>
    <property type="match status" value="1"/>
</dbReference>
<keyword evidence="5" id="KW-0997">Cell inner membrane</keyword>
<dbReference type="PANTHER" id="PTHR30133:SF2">
    <property type="entry name" value="ARGININE ABC TRANSPORTER PERMEASE PROTEIN ARTQ"/>
    <property type="match status" value="1"/>
</dbReference>
<organism evidence="11 12">
    <name type="scientific">Caenispirillum bisanense</name>
    <dbReference type="NCBI Taxonomy" id="414052"/>
    <lineage>
        <taxon>Bacteria</taxon>
        <taxon>Pseudomonadati</taxon>
        <taxon>Pseudomonadota</taxon>
        <taxon>Alphaproteobacteria</taxon>
        <taxon>Rhodospirillales</taxon>
        <taxon>Novispirillaceae</taxon>
        <taxon>Caenispirillum</taxon>
    </lineage>
</organism>
<evidence type="ECO:0000256" key="7">
    <source>
        <dbReference type="ARBA" id="ARBA00022989"/>
    </source>
</evidence>
<feature type="transmembrane region" description="Helical" evidence="9">
    <location>
        <begin position="197"/>
        <end position="219"/>
    </location>
</feature>
<evidence type="ECO:0000259" key="10">
    <source>
        <dbReference type="PROSITE" id="PS50928"/>
    </source>
</evidence>
<evidence type="ECO:0000256" key="3">
    <source>
        <dbReference type="ARBA" id="ARBA00022448"/>
    </source>
</evidence>
<gene>
    <name evidence="11" type="ORF">SAMN05421508_101669</name>
</gene>
<feature type="transmembrane region" description="Helical" evidence="9">
    <location>
        <begin position="94"/>
        <end position="116"/>
    </location>
</feature>
<evidence type="ECO:0000256" key="9">
    <source>
        <dbReference type="RuleBase" id="RU363032"/>
    </source>
</evidence>
<keyword evidence="12" id="KW-1185">Reference proteome</keyword>
<keyword evidence="3 9" id="KW-0813">Transport</keyword>
<dbReference type="InterPro" id="IPR000515">
    <property type="entry name" value="MetI-like"/>
</dbReference>
<name>A0A286G5N7_9PROT</name>
<dbReference type="NCBIfam" id="TIGR01726">
    <property type="entry name" value="HEQRo_perm_3TM"/>
    <property type="match status" value="1"/>
</dbReference>
<dbReference type="InterPro" id="IPR035906">
    <property type="entry name" value="MetI-like_sf"/>
</dbReference>
<accession>A0A286G5N7</accession>
<comment type="similarity">
    <text evidence="2">Belongs to the binding-protein-dependent transport system permease family. HisMQ subfamily.</text>
</comment>
<evidence type="ECO:0000256" key="8">
    <source>
        <dbReference type="ARBA" id="ARBA00023136"/>
    </source>
</evidence>
<dbReference type="OrthoDB" id="9815029at2"/>
<dbReference type="InterPro" id="IPR010065">
    <property type="entry name" value="AA_ABC_transptr_permease_3TM"/>
</dbReference>
<dbReference type="Proteomes" id="UP000219621">
    <property type="component" value="Unassembled WGS sequence"/>
</dbReference>
<dbReference type="Pfam" id="PF00528">
    <property type="entry name" value="BPD_transp_1"/>
    <property type="match status" value="1"/>
</dbReference>
<evidence type="ECO:0000256" key="2">
    <source>
        <dbReference type="ARBA" id="ARBA00010072"/>
    </source>
</evidence>
<evidence type="ECO:0000256" key="4">
    <source>
        <dbReference type="ARBA" id="ARBA00022475"/>
    </source>
</evidence>
<dbReference type="Gene3D" id="1.10.3720.10">
    <property type="entry name" value="MetI-like"/>
    <property type="match status" value="1"/>
</dbReference>
<dbReference type="AlphaFoldDB" id="A0A286G5N7"/>
<keyword evidence="4" id="KW-1003">Cell membrane</keyword>
<comment type="subcellular location">
    <subcellularLocation>
        <location evidence="1">Cell inner membrane</location>
        <topology evidence="1">Multi-pass membrane protein</topology>
    </subcellularLocation>
    <subcellularLocation>
        <location evidence="9">Cell membrane</location>
        <topology evidence="9">Multi-pass membrane protein</topology>
    </subcellularLocation>
</comment>
<protein>
    <submittedName>
        <fullName evidence="11">Polar amino acid transport system permease protein</fullName>
    </submittedName>
</protein>
<dbReference type="GO" id="GO:0022857">
    <property type="term" value="F:transmembrane transporter activity"/>
    <property type="evidence" value="ECO:0007669"/>
    <property type="project" value="InterPro"/>
</dbReference>
<evidence type="ECO:0000313" key="12">
    <source>
        <dbReference type="Proteomes" id="UP000219621"/>
    </source>
</evidence>
<keyword evidence="8 9" id="KW-0472">Membrane</keyword>
<evidence type="ECO:0000256" key="5">
    <source>
        <dbReference type="ARBA" id="ARBA00022519"/>
    </source>
</evidence>
<feature type="transmembrane region" description="Helical" evidence="9">
    <location>
        <begin position="60"/>
        <end position="82"/>
    </location>
</feature>
<keyword evidence="6 9" id="KW-0812">Transmembrane</keyword>
<feature type="domain" description="ABC transmembrane type-1" evidence="10">
    <location>
        <begin position="15"/>
        <end position="217"/>
    </location>
</feature>
<dbReference type="SUPFAM" id="SSF161098">
    <property type="entry name" value="MetI-like"/>
    <property type="match status" value="1"/>
</dbReference>
<feature type="transmembrane region" description="Helical" evidence="9">
    <location>
        <begin position="153"/>
        <end position="177"/>
    </location>
</feature>
<evidence type="ECO:0000256" key="6">
    <source>
        <dbReference type="ARBA" id="ARBA00022692"/>
    </source>
</evidence>
<evidence type="ECO:0000313" key="11">
    <source>
        <dbReference type="EMBL" id="SOD90813.1"/>
    </source>
</evidence>
<evidence type="ECO:0000256" key="1">
    <source>
        <dbReference type="ARBA" id="ARBA00004429"/>
    </source>
</evidence>
<sequence length="230" mass="24927">MEPTWAYGWMIVQGAGWTLALVLTVIPVGLLLGLMGAAAKLSPFAPLRWVADGYTTFIRGIPELLIIFLVFFGGSRALMWLLEGLGLPDVRIDINPFVAGVIALGLVQGGFATEVFRAAIQSVPRGQIEAAEACGFTRWQVFRHVTLPQVWRIALPSLGNLLQILIKDTALISVVGLADIMRNAQIGAGATKEPFTFLLMAGALYLMITTVATTGITLMEKRANRAYRRA</sequence>
<dbReference type="RefSeq" id="WP_097277534.1">
    <property type="nucleotide sequence ID" value="NZ_OCNJ01000001.1"/>
</dbReference>
<dbReference type="InterPro" id="IPR051613">
    <property type="entry name" value="ABC_transp_permease_HisMQ"/>
</dbReference>
<dbReference type="GO" id="GO:0043190">
    <property type="term" value="C:ATP-binding cassette (ABC) transporter complex"/>
    <property type="evidence" value="ECO:0007669"/>
    <property type="project" value="InterPro"/>
</dbReference>
<proteinExistence type="inferred from homology"/>
<dbReference type="CDD" id="cd06261">
    <property type="entry name" value="TM_PBP2"/>
    <property type="match status" value="1"/>
</dbReference>
<dbReference type="EMBL" id="OCNJ01000001">
    <property type="protein sequence ID" value="SOD90813.1"/>
    <property type="molecule type" value="Genomic_DNA"/>
</dbReference>
<feature type="transmembrane region" description="Helical" evidence="9">
    <location>
        <begin position="15"/>
        <end position="39"/>
    </location>
</feature>
<dbReference type="PROSITE" id="PS50928">
    <property type="entry name" value="ABC_TM1"/>
    <property type="match status" value="1"/>
</dbReference>
<reference evidence="11 12" key="1">
    <citation type="submission" date="2017-09" db="EMBL/GenBank/DDBJ databases">
        <authorList>
            <person name="Ehlers B."/>
            <person name="Leendertz F.H."/>
        </authorList>
    </citation>
    <scope>NUCLEOTIDE SEQUENCE [LARGE SCALE GENOMIC DNA]</scope>
    <source>
        <strain evidence="11 12">USBA 140</strain>
    </source>
</reference>
<keyword evidence="7 9" id="KW-1133">Transmembrane helix</keyword>